<dbReference type="Proteomes" id="UP001432062">
    <property type="component" value="Chromosome"/>
</dbReference>
<organism evidence="1 2">
    <name type="scientific">Nocardia vinacea</name>
    <dbReference type="NCBI Taxonomy" id="96468"/>
    <lineage>
        <taxon>Bacteria</taxon>
        <taxon>Bacillati</taxon>
        <taxon>Actinomycetota</taxon>
        <taxon>Actinomycetes</taxon>
        <taxon>Mycobacteriales</taxon>
        <taxon>Nocardiaceae</taxon>
        <taxon>Nocardia</taxon>
    </lineage>
</organism>
<keyword evidence="2" id="KW-1185">Reference proteome</keyword>
<reference evidence="1" key="1">
    <citation type="submission" date="2022-10" db="EMBL/GenBank/DDBJ databases">
        <title>The complete genomes of actinobacterial strains from the NBC collection.</title>
        <authorList>
            <person name="Joergensen T.S."/>
            <person name="Alvarez Arevalo M."/>
            <person name="Sterndorff E.B."/>
            <person name="Faurdal D."/>
            <person name="Vuksanovic O."/>
            <person name="Mourched A.-S."/>
            <person name="Charusanti P."/>
            <person name="Shaw S."/>
            <person name="Blin K."/>
            <person name="Weber T."/>
        </authorList>
    </citation>
    <scope>NUCLEOTIDE SEQUENCE</scope>
    <source>
        <strain evidence="1">NBC_01482</strain>
    </source>
</reference>
<proteinExistence type="predicted"/>
<accession>A0ABZ1Z3K2</accession>
<sequence>MPHSIRPRTELTRHDEHDETSTALAAAIDLAARGGARMPAPEDMEGLGWIGPEALAIGVFAALAAEKVGGTPEQIFRNGILFAVNHSGDSDSTGAICDSILGTRYGRRAIPHEWRTMLDAGPIIERLATDLCIEFGPTPPSDAYGAPTAEWCAH</sequence>
<protein>
    <submittedName>
        <fullName evidence="1">ADP-ribosylglycohydrolase family protein</fullName>
    </submittedName>
</protein>
<gene>
    <name evidence="1" type="ORF">OG563_10920</name>
</gene>
<dbReference type="EMBL" id="CP109441">
    <property type="protein sequence ID" value="WUV48651.1"/>
    <property type="molecule type" value="Genomic_DNA"/>
</dbReference>
<dbReference type="SUPFAM" id="SSF101478">
    <property type="entry name" value="ADP-ribosylglycohydrolase"/>
    <property type="match status" value="1"/>
</dbReference>
<evidence type="ECO:0000313" key="1">
    <source>
        <dbReference type="EMBL" id="WUV48651.1"/>
    </source>
</evidence>
<evidence type="ECO:0000313" key="2">
    <source>
        <dbReference type="Proteomes" id="UP001432062"/>
    </source>
</evidence>
<dbReference type="InterPro" id="IPR005502">
    <property type="entry name" value="Ribosyl_crysJ1"/>
</dbReference>
<name>A0ABZ1Z3K2_9NOCA</name>
<dbReference type="Gene3D" id="1.10.4080.10">
    <property type="entry name" value="ADP-ribosylation/Crystallin J1"/>
    <property type="match status" value="1"/>
</dbReference>
<dbReference type="InterPro" id="IPR036705">
    <property type="entry name" value="Ribosyl_crysJ1_sf"/>
</dbReference>
<dbReference type="Pfam" id="PF03747">
    <property type="entry name" value="ADP_ribosyl_GH"/>
    <property type="match status" value="1"/>
</dbReference>